<dbReference type="RefSeq" id="WP_014424247.1">
    <property type="nucleotide sequence ID" value="NC_017068.1"/>
</dbReference>
<dbReference type="EMBL" id="AP012292">
    <property type="protein sequence ID" value="BAL82810.1"/>
    <property type="molecule type" value="Genomic_DNA"/>
</dbReference>
<protein>
    <submittedName>
        <fullName evidence="1">Uncharacterized protein</fullName>
    </submittedName>
</protein>
<gene>
    <name evidence="1" type="ordered locus">SELR_11020</name>
</gene>
<dbReference type="AlphaFoldDB" id="I0GPX3"/>
<evidence type="ECO:0000313" key="1">
    <source>
        <dbReference type="EMBL" id="BAL82810.1"/>
    </source>
</evidence>
<reference evidence="1 2" key="1">
    <citation type="submission" date="2011-10" db="EMBL/GenBank/DDBJ databases">
        <title>Whole genome sequence of Selenomonas ruminantium subsp. lactilytica TAM6421.</title>
        <authorList>
            <person name="Oguchi A."/>
            <person name="Ankai A."/>
            <person name="Kaneko J."/>
            <person name="Yamada-Narita S."/>
            <person name="Fukui S."/>
            <person name="Takahashi M."/>
            <person name="Onodera T."/>
            <person name="Kojima S."/>
            <person name="Fushimi T."/>
            <person name="Abe N."/>
            <person name="Kamio Y."/>
            <person name="Yamazaki S."/>
            <person name="Fujita N."/>
        </authorList>
    </citation>
    <scope>NUCLEOTIDE SEQUENCE [LARGE SCALE GENOMIC DNA]</scope>
    <source>
        <strain evidence="2">NBRC 103574 / TAM6421</strain>
    </source>
</reference>
<dbReference type="KEGG" id="sri:SELR_11020"/>
<name>I0GPX3_SELRL</name>
<organism evidence="1 2">
    <name type="scientific">Selenomonas ruminantium subsp. lactilytica (strain NBRC 103574 / TAM6421)</name>
    <dbReference type="NCBI Taxonomy" id="927704"/>
    <lineage>
        <taxon>Bacteria</taxon>
        <taxon>Bacillati</taxon>
        <taxon>Bacillota</taxon>
        <taxon>Negativicutes</taxon>
        <taxon>Selenomonadales</taxon>
        <taxon>Selenomonadaceae</taxon>
        <taxon>Selenomonas</taxon>
    </lineage>
</organism>
<dbReference type="Proteomes" id="UP000007887">
    <property type="component" value="Chromosome"/>
</dbReference>
<proteinExistence type="predicted"/>
<evidence type="ECO:0000313" key="2">
    <source>
        <dbReference type="Proteomes" id="UP000007887"/>
    </source>
</evidence>
<accession>I0GPX3</accession>
<dbReference type="PATRIC" id="fig|927704.6.peg.1134"/>
<sequence>MNKTGSFKQSEWQSPALASIAELLQSSVFRHLSEQQQKISRAAHPTLDKARLHQELIQKIMSPSMLQAAKPYATTGLTAKPVMEAMATWHQTLAESSAATATQHFQQIIKHQKQFTKIRQPALKPSVDVMAMLRQPLVEVTASFAAHQRAFTQMTRLSRITALEETLQSIDHLFPAVHADIPQASVTLPAFAYMEENQPELCQQVDAALVHVAEKDECIDNLDAYIALCEQISVELTTLYNIADSSEFVKAIACLAVLFTDLVIYLKYCKSQKKEETS</sequence>
<dbReference type="HOGENOM" id="CLU_1000752_0_0_9"/>